<reference evidence="1" key="1">
    <citation type="submission" date="2021-01" db="EMBL/GenBank/DDBJ databases">
        <title>Whole genome shotgun sequence of Virgisporangium aurantiacum NBRC 16421.</title>
        <authorList>
            <person name="Komaki H."/>
            <person name="Tamura T."/>
        </authorList>
    </citation>
    <scope>NUCLEOTIDE SEQUENCE</scope>
    <source>
        <strain evidence="1">NBRC 16421</strain>
    </source>
</reference>
<name>A0A8J3ZEZ1_9ACTN</name>
<dbReference type="AlphaFoldDB" id="A0A8J3ZEZ1"/>
<dbReference type="EMBL" id="BOPG01000050">
    <property type="protein sequence ID" value="GIJ60083.1"/>
    <property type="molecule type" value="Genomic_DNA"/>
</dbReference>
<gene>
    <name evidence="1" type="ORF">Vau01_075990</name>
</gene>
<accession>A0A8J3ZEZ1</accession>
<evidence type="ECO:0000313" key="1">
    <source>
        <dbReference type="EMBL" id="GIJ60083.1"/>
    </source>
</evidence>
<dbReference type="Proteomes" id="UP000612585">
    <property type="component" value="Unassembled WGS sequence"/>
</dbReference>
<evidence type="ECO:0000313" key="2">
    <source>
        <dbReference type="Proteomes" id="UP000612585"/>
    </source>
</evidence>
<protein>
    <recommendedName>
        <fullName evidence="3">Adhesin domain-containing protein</fullName>
    </recommendedName>
</protein>
<organism evidence="1 2">
    <name type="scientific">Virgisporangium aurantiacum</name>
    <dbReference type="NCBI Taxonomy" id="175570"/>
    <lineage>
        <taxon>Bacteria</taxon>
        <taxon>Bacillati</taxon>
        <taxon>Actinomycetota</taxon>
        <taxon>Actinomycetes</taxon>
        <taxon>Micromonosporales</taxon>
        <taxon>Micromonosporaceae</taxon>
        <taxon>Virgisporangium</taxon>
    </lineage>
</organism>
<sequence length="140" mass="14713">MHVFATPGPIVATVQVAGARVRLVASDRTDTVVRVRPVDPANRSHVRVAARTRVEFADGRLSVRTTVSGAVDITIDLPTGSSLVSYLAHATVEADGSLGECELHAASSRVRLDRVGALHANISAGQLAVGRSSLTRRGRP</sequence>
<evidence type="ECO:0008006" key="3">
    <source>
        <dbReference type="Google" id="ProtNLM"/>
    </source>
</evidence>
<keyword evidence="2" id="KW-1185">Reference proteome</keyword>
<dbReference type="RefSeq" id="WP_204003900.1">
    <property type="nucleotide sequence ID" value="NZ_BOPG01000050.1"/>
</dbReference>
<comment type="caution">
    <text evidence="1">The sequence shown here is derived from an EMBL/GenBank/DDBJ whole genome shotgun (WGS) entry which is preliminary data.</text>
</comment>
<proteinExistence type="predicted"/>